<dbReference type="GO" id="GO:0030570">
    <property type="term" value="F:pectate lyase activity"/>
    <property type="evidence" value="ECO:0007669"/>
    <property type="project" value="InterPro"/>
</dbReference>
<keyword evidence="1 2" id="KW-0456">Lyase</keyword>
<dbReference type="Proteomes" id="UP000255423">
    <property type="component" value="Unassembled WGS sequence"/>
</dbReference>
<dbReference type="GO" id="GO:0005576">
    <property type="term" value="C:extracellular region"/>
    <property type="evidence" value="ECO:0007669"/>
    <property type="project" value="UniProtKB-SubCell"/>
</dbReference>
<gene>
    <name evidence="6" type="ORF">SAMN05661053_1182</name>
</gene>
<dbReference type="GO" id="GO:0000272">
    <property type="term" value="P:polysaccharide catabolic process"/>
    <property type="evidence" value="ECO:0007669"/>
    <property type="project" value="UniProtKB-KW"/>
</dbReference>
<evidence type="ECO:0000256" key="4">
    <source>
        <dbReference type="SAM" id="SignalP"/>
    </source>
</evidence>
<evidence type="ECO:0000259" key="5">
    <source>
        <dbReference type="SMART" id="SM00656"/>
    </source>
</evidence>
<sequence length="711" mass="76594">MKHVVSVFACVGFFAVANAQVSLQTASGALESAYAEWASDGSDSYNVYYSGAGASDVKVDAPLIRKYGSKYRVDVVGLKAGNYTLKVASVKGGKETASTTSKSLTVKAHDRAGFAFSNGHVPGAYNADGTLKSGAVVLYISESTKNTVKLDVVTSNKGAVTESVGLQNILTSFKKGYDKRPLVIRLLGNVTDPEVTDKGDITIDMGKKEGLSMTVEGIGNDATANGWGFRVKGTQDLEIRNIGIMNVDSDEGDNITLQQDNQYIWVHNNDFFYGHAGSDKDQVKGDGALDCKLSTYVTFSYNHFWDNGKSNLLGLKEGADGGYYITYHHNWYDHSDSRHPRVRYYSAHVYNNYYDGNAKYGAGSTLGSSVFMEANYFRNCKYPMMTSLQGTDVYASGTKRDPTNNGTFSKEDGGTIKAYNNYMEGSFTFIPYGASKYTLKGKETAIGDIDSKVDFDAYVVTSRDAQVPSSVKSYAGANAYNNFDTDKSIMYSYTADSPEQAVANVRAYAGRLQGGDFKWTFDNSVDDASSDVNQKLKDALMAYKGSNGEVMEYPSSSSIAQSSSSESPKSSSSSVKVESSSSAKSSSSSENPKSSSSSVVSSSSEKTQSSSSSSSEKVESSSSEGTMGFAKVMPTVSREIYYDARSASLVIGAADITRLDIIGVDGRRVNITDVKSVGDARVLDMSSLRAGVYIVRFLTPLGLQTMKFVKN</sequence>
<comment type="subcellular location">
    <subcellularLocation>
        <location evidence="2">Secreted</location>
    </subcellularLocation>
</comment>
<keyword evidence="2" id="KW-0624">Polysaccharide degradation</keyword>
<comment type="similarity">
    <text evidence="2">Belongs to the polysaccharide lyase 1 family.</text>
</comment>
<dbReference type="InterPro" id="IPR012334">
    <property type="entry name" value="Pectin_lyas_fold"/>
</dbReference>
<proteinExistence type="inferred from homology"/>
<dbReference type="InterPro" id="IPR011050">
    <property type="entry name" value="Pectin_lyase_fold/virulence"/>
</dbReference>
<dbReference type="Pfam" id="PF00544">
    <property type="entry name" value="Pectate_lyase_4"/>
    <property type="match status" value="1"/>
</dbReference>
<keyword evidence="2" id="KW-0964">Secreted</keyword>
<dbReference type="Gene3D" id="2.160.20.10">
    <property type="entry name" value="Single-stranded right-handed beta-helix, Pectin lyase-like"/>
    <property type="match status" value="1"/>
</dbReference>
<dbReference type="PANTHER" id="PTHR31683">
    <property type="entry name" value="PECTATE LYASE 18-RELATED"/>
    <property type="match status" value="1"/>
</dbReference>
<dbReference type="SUPFAM" id="SSF51126">
    <property type="entry name" value="Pectin lyase-like"/>
    <property type="match status" value="1"/>
</dbReference>
<dbReference type="InterPro" id="IPR002022">
    <property type="entry name" value="Pec_lyase"/>
</dbReference>
<feature type="region of interest" description="Disordered" evidence="3">
    <location>
        <begin position="551"/>
        <end position="627"/>
    </location>
</feature>
<dbReference type="RefSeq" id="WP_109572423.1">
    <property type="nucleotide sequence ID" value="NZ_UHJL01000001.1"/>
</dbReference>
<dbReference type="InterPro" id="IPR045032">
    <property type="entry name" value="PEL"/>
</dbReference>
<evidence type="ECO:0000313" key="6">
    <source>
        <dbReference type="EMBL" id="SUQ19934.1"/>
    </source>
</evidence>
<feature type="signal peptide" evidence="4">
    <location>
        <begin position="1"/>
        <end position="19"/>
    </location>
</feature>
<evidence type="ECO:0000256" key="2">
    <source>
        <dbReference type="RuleBase" id="RU361173"/>
    </source>
</evidence>
<dbReference type="PANTHER" id="PTHR31683:SF18">
    <property type="entry name" value="PECTATE LYASE 21-RELATED"/>
    <property type="match status" value="1"/>
</dbReference>
<keyword evidence="2" id="KW-0119">Carbohydrate metabolism</keyword>
<evidence type="ECO:0000256" key="3">
    <source>
        <dbReference type="SAM" id="MobiDB-lite"/>
    </source>
</evidence>
<protein>
    <submittedName>
        <fullName evidence="6">Pectate lyase</fullName>
    </submittedName>
</protein>
<feature type="domain" description="Pectate lyase" evidence="5">
    <location>
        <begin position="171"/>
        <end position="383"/>
    </location>
</feature>
<reference evidence="6 7" key="1">
    <citation type="submission" date="2017-08" db="EMBL/GenBank/DDBJ databases">
        <authorList>
            <person name="de Groot N.N."/>
        </authorList>
    </citation>
    <scope>NUCLEOTIDE SEQUENCE [LARGE SCALE GENOMIC DNA]</scope>
    <source>
        <strain evidence="6 7">HM2</strain>
    </source>
</reference>
<evidence type="ECO:0000313" key="7">
    <source>
        <dbReference type="Proteomes" id="UP000255423"/>
    </source>
</evidence>
<dbReference type="SMART" id="SM00656">
    <property type="entry name" value="Amb_all"/>
    <property type="match status" value="1"/>
</dbReference>
<accession>A0A380RWZ5</accession>
<feature type="compositionally biased region" description="Low complexity" evidence="3">
    <location>
        <begin position="555"/>
        <end position="623"/>
    </location>
</feature>
<feature type="chain" id="PRO_5016664763" evidence="4">
    <location>
        <begin position="20"/>
        <end position="711"/>
    </location>
</feature>
<name>A0A380RWZ5_FIBSU</name>
<keyword evidence="4" id="KW-0732">Signal</keyword>
<evidence type="ECO:0000256" key="1">
    <source>
        <dbReference type="ARBA" id="ARBA00023239"/>
    </source>
</evidence>
<organism evidence="6 7">
    <name type="scientific">Fibrobacter succinogenes</name>
    <name type="common">Bacteroides succinogenes</name>
    <dbReference type="NCBI Taxonomy" id="833"/>
    <lineage>
        <taxon>Bacteria</taxon>
        <taxon>Pseudomonadati</taxon>
        <taxon>Fibrobacterota</taxon>
        <taxon>Fibrobacteria</taxon>
        <taxon>Fibrobacterales</taxon>
        <taxon>Fibrobacteraceae</taxon>
        <taxon>Fibrobacter</taxon>
    </lineage>
</organism>
<dbReference type="EMBL" id="UHJL01000001">
    <property type="protein sequence ID" value="SUQ19934.1"/>
    <property type="molecule type" value="Genomic_DNA"/>
</dbReference>
<dbReference type="AlphaFoldDB" id="A0A380RWZ5"/>